<comment type="caution">
    <text evidence="8">The sequence shown here is derived from an EMBL/GenBank/DDBJ whole genome shotgun (WGS) entry which is preliminary data.</text>
</comment>
<evidence type="ECO:0000256" key="2">
    <source>
        <dbReference type="ARBA" id="ARBA00016956"/>
    </source>
</evidence>
<dbReference type="HAMAP" id="MF_00050">
    <property type="entry name" value="EF_Ts"/>
    <property type="match status" value="1"/>
</dbReference>
<keyword evidence="3 5" id="KW-0251">Elongation factor</keyword>
<dbReference type="Proteomes" id="UP000709672">
    <property type="component" value="Unassembled WGS sequence"/>
</dbReference>
<evidence type="ECO:0000313" key="9">
    <source>
        <dbReference type="Proteomes" id="UP000709672"/>
    </source>
</evidence>
<organism evidence="8 9">
    <name type="scientific">Candidatus Sungiibacteriota bacterium</name>
    <dbReference type="NCBI Taxonomy" id="2750080"/>
    <lineage>
        <taxon>Bacteria</taxon>
        <taxon>Candidatus Sungiibacteriota</taxon>
    </lineage>
</organism>
<dbReference type="InterPro" id="IPR001816">
    <property type="entry name" value="Transl_elong_EFTs/EF1B"/>
</dbReference>
<keyword evidence="4 5" id="KW-0648">Protein biosynthesis</keyword>
<accession>A0A932DS13</accession>
<keyword evidence="5" id="KW-0963">Cytoplasm</keyword>
<evidence type="ECO:0000256" key="3">
    <source>
        <dbReference type="ARBA" id="ARBA00022768"/>
    </source>
</evidence>
<name>A0A932DS13_9BACT</name>
<dbReference type="SUPFAM" id="SSF46934">
    <property type="entry name" value="UBA-like"/>
    <property type="match status" value="1"/>
</dbReference>
<gene>
    <name evidence="5 8" type="primary">tsf</name>
    <name evidence="7" type="ORF">HYT38_01875</name>
    <name evidence="8" type="ORF">HYV66_00435</name>
</gene>
<dbReference type="Gene3D" id="1.10.8.10">
    <property type="entry name" value="DNA helicase RuvA subunit, C-terminal domain"/>
    <property type="match status" value="1"/>
</dbReference>
<dbReference type="InterPro" id="IPR036402">
    <property type="entry name" value="EF-Ts_dimer_sf"/>
</dbReference>
<dbReference type="EMBL" id="JACPHQ010000004">
    <property type="protein sequence ID" value="MBI2465691.1"/>
    <property type="molecule type" value="Genomic_DNA"/>
</dbReference>
<dbReference type="Gene3D" id="3.30.479.20">
    <property type="entry name" value="Elongation factor Ts, dimerisation domain"/>
    <property type="match status" value="1"/>
</dbReference>
<reference evidence="8" key="1">
    <citation type="submission" date="2020-07" db="EMBL/GenBank/DDBJ databases">
        <title>Huge and variable diversity of episymbiotic CPR bacteria and DPANN archaea in groundwater ecosystems.</title>
        <authorList>
            <person name="He C.Y."/>
            <person name="Keren R."/>
            <person name="Whittaker M."/>
            <person name="Farag I.F."/>
            <person name="Doudna J."/>
            <person name="Cate J.H.D."/>
            <person name="Banfield J.F."/>
        </authorList>
    </citation>
    <scope>NUCLEOTIDE SEQUENCE</scope>
    <source>
        <strain evidence="7">NC_groundwater_191_Ag_S-0.1um_45_8</strain>
        <strain evidence="8">NC_groundwater_418_Ag_B-0.1um_45_10</strain>
    </source>
</reference>
<dbReference type="NCBIfam" id="TIGR00116">
    <property type="entry name" value="tsf"/>
    <property type="match status" value="1"/>
</dbReference>
<evidence type="ECO:0000313" key="8">
    <source>
        <dbReference type="EMBL" id="MBI2465691.1"/>
    </source>
</evidence>
<dbReference type="InterPro" id="IPR014039">
    <property type="entry name" value="Transl_elong_EFTs/EF1B_dimer"/>
</dbReference>
<dbReference type="Proteomes" id="UP000786662">
    <property type="component" value="Unassembled WGS sequence"/>
</dbReference>
<dbReference type="FunFam" id="1.10.8.10:FF:000001">
    <property type="entry name" value="Elongation factor Ts"/>
    <property type="match status" value="1"/>
</dbReference>
<dbReference type="CDD" id="cd14275">
    <property type="entry name" value="UBA_EF-Ts"/>
    <property type="match status" value="1"/>
</dbReference>
<dbReference type="PROSITE" id="PS01126">
    <property type="entry name" value="EF_TS_1"/>
    <property type="match status" value="1"/>
</dbReference>
<evidence type="ECO:0000256" key="5">
    <source>
        <dbReference type="HAMAP-Rule" id="MF_00050"/>
    </source>
</evidence>
<dbReference type="InterPro" id="IPR009060">
    <property type="entry name" value="UBA-like_sf"/>
</dbReference>
<feature type="domain" description="Translation elongation factor EFTs/EF1B dimerisation" evidence="6">
    <location>
        <begin position="73"/>
        <end position="150"/>
    </location>
</feature>
<dbReference type="GO" id="GO:0003746">
    <property type="term" value="F:translation elongation factor activity"/>
    <property type="evidence" value="ECO:0007669"/>
    <property type="project" value="UniProtKB-UniRule"/>
</dbReference>
<dbReference type="PANTHER" id="PTHR11741">
    <property type="entry name" value="ELONGATION FACTOR TS"/>
    <property type="match status" value="1"/>
</dbReference>
<evidence type="ECO:0000259" key="6">
    <source>
        <dbReference type="Pfam" id="PF00889"/>
    </source>
</evidence>
<proteinExistence type="inferred from homology"/>
<protein>
    <recommendedName>
        <fullName evidence="2 5">Elongation factor Ts</fullName>
        <shortName evidence="5">EF-Ts</shortName>
    </recommendedName>
</protein>
<dbReference type="PANTHER" id="PTHR11741:SF0">
    <property type="entry name" value="ELONGATION FACTOR TS, MITOCHONDRIAL"/>
    <property type="match status" value="1"/>
</dbReference>
<dbReference type="AlphaFoldDB" id="A0A932DS13"/>
<dbReference type="GO" id="GO:0005737">
    <property type="term" value="C:cytoplasm"/>
    <property type="evidence" value="ECO:0007669"/>
    <property type="project" value="UniProtKB-SubCell"/>
</dbReference>
<feature type="region of interest" description="Involved in Mg(2+) ion dislocation from EF-Tu" evidence="5">
    <location>
        <begin position="82"/>
        <end position="85"/>
    </location>
</feature>
<dbReference type="SUPFAM" id="SSF54713">
    <property type="entry name" value="Elongation factor Ts (EF-Ts), dimerisation domain"/>
    <property type="match status" value="1"/>
</dbReference>
<comment type="function">
    <text evidence="5">Associates with the EF-Tu.GDP complex and induces the exchange of GDP to GTP. It remains bound to the aminoacyl-tRNA.EF-Tu.GTP complex up to the GTP hydrolysis stage on the ribosome.</text>
</comment>
<dbReference type="Pfam" id="PF00889">
    <property type="entry name" value="EF_TS"/>
    <property type="match status" value="1"/>
</dbReference>
<dbReference type="EMBL" id="JACOYY010000057">
    <property type="protein sequence ID" value="MBI2052408.1"/>
    <property type="molecule type" value="Genomic_DNA"/>
</dbReference>
<dbReference type="InterPro" id="IPR018101">
    <property type="entry name" value="Transl_elong_Ts_CS"/>
</dbReference>
<comment type="similarity">
    <text evidence="1 5">Belongs to the EF-Ts family.</text>
</comment>
<evidence type="ECO:0000256" key="4">
    <source>
        <dbReference type="ARBA" id="ARBA00022917"/>
    </source>
</evidence>
<comment type="subcellular location">
    <subcellularLocation>
        <location evidence="5">Cytoplasm</location>
    </subcellularLocation>
</comment>
<sequence>MGLISSLEVKKLRELTGASMMDCKRALESAGGDFDKAQHYLKEQGFKIAEKKSARSTSAGLVEPYVHSDGRSGALVELMCETDFVARNPVFKELAHDLAMQVVATDPDDEPGFLAAPFIKNPDETVGEYIHSKVALLGENIKLGRFVKFQI</sequence>
<evidence type="ECO:0000313" key="7">
    <source>
        <dbReference type="EMBL" id="MBI2052408.1"/>
    </source>
</evidence>
<evidence type="ECO:0000256" key="1">
    <source>
        <dbReference type="ARBA" id="ARBA00005532"/>
    </source>
</evidence>